<dbReference type="PRINTS" id="PR00081">
    <property type="entry name" value="GDHRDH"/>
</dbReference>
<dbReference type="SUPFAM" id="SSF51735">
    <property type="entry name" value="NAD(P)-binding Rossmann-fold domains"/>
    <property type="match status" value="1"/>
</dbReference>
<dbReference type="PANTHER" id="PTHR43550:SF3">
    <property type="entry name" value="3-KETODIHYDROSPHINGOSINE REDUCTASE"/>
    <property type="match status" value="1"/>
</dbReference>
<dbReference type="PROSITE" id="PS00061">
    <property type="entry name" value="ADH_SHORT"/>
    <property type="match status" value="1"/>
</dbReference>
<keyword evidence="5" id="KW-1185">Reference proteome</keyword>
<dbReference type="STRING" id="1188252.A1QC_02745"/>
<accession>A0A1E5DZ22</accession>
<dbReference type="GO" id="GO:0016020">
    <property type="term" value="C:membrane"/>
    <property type="evidence" value="ECO:0007669"/>
    <property type="project" value="GOC"/>
</dbReference>
<evidence type="ECO:0000313" key="4">
    <source>
        <dbReference type="EMBL" id="OEF23143.1"/>
    </source>
</evidence>
<dbReference type="GO" id="GO:0047560">
    <property type="term" value="F:3-dehydrosphinganine reductase activity"/>
    <property type="evidence" value="ECO:0007669"/>
    <property type="project" value="TreeGrafter"/>
</dbReference>
<dbReference type="Pfam" id="PF00106">
    <property type="entry name" value="adh_short"/>
    <property type="match status" value="1"/>
</dbReference>
<dbReference type="PANTHER" id="PTHR43550">
    <property type="entry name" value="3-KETODIHYDROSPHINGOSINE REDUCTASE"/>
    <property type="match status" value="1"/>
</dbReference>
<name>A0A1E5DZ22_9VIBR</name>
<reference evidence="4 5" key="1">
    <citation type="journal article" date="2012" name="Science">
        <title>Ecological populations of bacteria act as socially cohesive units of antibiotic production and resistance.</title>
        <authorList>
            <person name="Cordero O.X."/>
            <person name="Wildschutte H."/>
            <person name="Kirkup B."/>
            <person name="Proehl S."/>
            <person name="Ngo L."/>
            <person name="Hussain F."/>
            <person name="Le Roux F."/>
            <person name="Mincer T."/>
            <person name="Polz M.F."/>
        </authorList>
    </citation>
    <scope>NUCLEOTIDE SEQUENCE [LARGE SCALE GENOMIC DNA]</scope>
    <source>
        <strain evidence="4 5">1S-45</strain>
    </source>
</reference>
<dbReference type="AlphaFoldDB" id="A0A1E5DZ22"/>
<dbReference type="InterPro" id="IPR020904">
    <property type="entry name" value="Sc_DH/Rdtase_CS"/>
</dbReference>
<proteinExistence type="inferred from homology"/>
<comment type="caution">
    <text evidence="4">The sequence shown here is derived from an EMBL/GenBank/DDBJ whole genome shotgun (WGS) entry which is preliminary data.</text>
</comment>
<dbReference type="Gene3D" id="3.40.50.720">
    <property type="entry name" value="NAD(P)-binding Rossmann-like Domain"/>
    <property type="match status" value="1"/>
</dbReference>
<dbReference type="InterPro" id="IPR057326">
    <property type="entry name" value="KR_dom"/>
</dbReference>
<gene>
    <name evidence="4" type="ORF">A1QC_02745</name>
</gene>
<dbReference type="PRINTS" id="PR00080">
    <property type="entry name" value="SDRFAMILY"/>
</dbReference>
<dbReference type="GO" id="GO:0030148">
    <property type="term" value="P:sphingolipid biosynthetic process"/>
    <property type="evidence" value="ECO:0007669"/>
    <property type="project" value="TreeGrafter"/>
</dbReference>
<sequence length="267" mass="28624">MMASPNTIFITGGGSGMGLTLALRYLGQGKNIAVFDLRFSDEVKAKLEQACPATQKLSFHTANVCDGEQLTEEVNQAVNAIGKPQLIIHCAGILLAGLVSEQSQQEFEKVVSINLFGTRNMVAACLPHLETDGHIAMISSMAGVTGNYTYSAYCASKFGVMGLAKVLRMELKPKGIKVSVICPPEVSTPMVTEEHKSINPITLELKLVAGVLTVDEAVNAIMAGIEAKKPIIVPGAKAKLIYFLNRYMPDFILNSVVDKVIKKGLAK</sequence>
<dbReference type="InterPro" id="IPR036291">
    <property type="entry name" value="NAD(P)-bd_dom_sf"/>
</dbReference>
<dbReference type="Proteomes" id="UP000094070">
    <property type="component" value="Unassembled WGS sequence"/>
</dbReference>
<dbReference type="EMBL" id="AJYK02000099">
    <property type="protein sequence ID" value="OEF23143.1"/>
    <property type="molecule type" value="Genomic_DNA"/>
</dbReference>
<organism evidence="4 5">
    <name type="scientific">Vibrio rumoiensis 1S-45</name>
    <dbReference type="NCBI Taxonomy" id="1188252"/>
    <lineage>
        <taxon>Bacteria</taxon>
        <taxon>Pseudomonadati</taxon>
        <taxon>Pseudomonadota</taxon>
        <taxon>Gammaproteobacteria</taxon>
        <taxon>Vibrionales</taxon>
        <taxon>Vibrionaceae</taxon>
        <taxon>Vibrio</taxon>
    </lineage>
</organism>
<dbReference type="InterPro" id="IPR002347">
    <property type="entry name" value="SDR_fam"/>
</dbReference>
<evidence type="ECO:0000256" key="2">
    <source>
        <dbReference type="RuleBase" id="RU000363"/>
    </source>
</evidence>
<feature type="domain" description="Ketoreductase" evidence="3">
    <location>
        <begin position="6"/>
        <end position="194"/>
    </location>
</feature>
<evidence type="ECO:0000313" key="5">
    <source>
        <dbReference type="Proteomes" id="UP000094070"/>
    </source>
</evidence>
<evidence type="ECO:0000256" key="1">
    <source>
        <dbReference type="ARBA" id="ARBA00006484"/>
    </source>
</evidence>
<comment type="similarity">
    <text evidence="1 2">Belongs to the short-chain dehydrogenases/reductases (SDR) family.</text>
</comment>
<dbReference type="SMART" id="SM00822">
    <property type="entry name" value="PKS_KR"/>
    <property type="match status" value="1"/>
</dbReference>
<evidence type="ECO:0000259" key="3">
    <source>
        <dbReference type="SMART" id="SM00822"/>
    </source>
</evidence>
<protein>
    <recommendedName>
        <fullName evidence="3">Ketoreductase domain-containing protein</fullName>
    </recommendedName>
</protein>
<dbReference type="GO" id="GO:0006666">
    <property type="term" value="P:3-keto-sphinganine metabolic process"/>
    <property type="evidence" value="ECO:0007669"/>
    <property type="project" value="TreeGrafter"/>
</dbReference>
<dbReference type="eggNOG" id="COG0300">
    <property type="taxonomic scope" value="Bacteria"/>
</dbReference>